<keyword evidence="7" id="KW-1185">Reference proteome</keyword>
<feature type="domain" description="Choline/carnitine acyltransferase" evidence="5">
    <location>
        <begin position="142"/>
        <end position="529"/>
    </location>
</feature>
<accession>A0A811KBY8</accession>
<dbReference type="InterPro" id="IPR023213">
    <property type="entry name" value="CAT-like_dom_sf"/>
</dbReference>
<name>A0A811KBY8_9BILA</name>
<dbReference type="EMBL" id="CAJFCW020000002">
    <property type="protein sequence ID" value="CAG9097810.1"/>
    <property type="molecule type" value="Genomic_DNA"/>
</dbReference>
<sequence length="709" mass="81097">MGRRGKRVVPFDMKPKFPTLFEQKVIGAKKFVHNTLYPLPPWVCSAIFISTLASQLYKTPISSIISLETVNSLYMSALATLAPLALAKLYLYGFVFRYKAWLFDNPKKPSLMTKLWGISFKMLQKLNPPKLYTCTHLLPRQPVPMVEDTVRGYLESIKTIVDKLEFDEIKAKADYFLVKEGPQLQKYAQFLSWTRRNYISDFWEKYIYLASREPLLINSSVGYGDGQYVKKCSMARRGAKHCHMLALNAMAFNNGNMKPTADGLCFTEMHHRIFTYNRIPQKHCDRFLDHGLTRHVLIMYNGCYYKVDVFDPKDNRVYSVAEIEAIFNDIIARADTPSPAEKNVASLTNDNRDKWAENRERFFLKNATNYKFLQDAETALFAMALDPNEYGDIDNDSDKTSEYMRVMTCGLGNDRWTDKPFNYHVTGCGRVGGTLEHGVCDGAEYRTVCETTLHCEDAYLDQDDYVLPEEKKSTIQLAKRMVIDEVPGLLEETSRCYEESVARANDMDLASKIFRDFGKGLIKKIKMHPRWILANGYSASLLQAKPQTLRSVGKESCEFVESVINDEDVSERKAKLLKACEAHSNKNKKVMVGKGVDRHLFVMYVLSKYKGMTSDFLEHYVSQKWTLSTTQPPNVTNVCEEDEHPPQSWMGGAFGAVDKNGYGVVYKFLGENAIGLHVSSYHSCSKTNSKLMRENILESLKEMVSYFEH</sequence>
<comment type="similarity">
    <text evidence="1">Belongs to the carnitine/choline acetyltransferase family.</text>
</comment>
<dbReference type="EMBL" id="CAJFDH010000002">
    <property type="protein sequence ID" value="CAD5212841.1"/>
    <property type="molecule type" value="Genomic_DNA"/>
</dbReference>
<dbReference type="GO" id="GO:0006631">
    <property type="term" value="P:fatty acid metabolic process"/>
    <property type="evidence" value="ECO:0007669"/>
    <property type="project" value="TreeGrafter"/>
</dbReference>
<reference evidence="6" key="1">
    <citation type="submission" date="2020-09" db="EMBL/GenBank/DDBJ databases">
        <authorList>
            <person name="Kikuchi T."/>
        </authorList>
    </citation>
    <scope>NUCLEOTIDE SEQUENCE</scope>
    <source>
        <strain evidence="6">SH1</strain>
    </source>
</reference>
<evidence type="ECO:0000259" key="5">
    <source>
        <dbReference type="Pfam" id="PF00755"/>
    </source>
</evidence>
<dbReference type="GO" id="GO:0004095">
    <property type="term" value="F:carnitine O-palmitoyltransferase activity"/>
    <property type="evidence" value="ECO:0007669"/>
    <property type="project" value="TreeGrafter"/>
</dbReference>
<evidence type="ECO:0000256" key="4">
    <source>
        <dbReference type="PIRSR" id="PIRSR600542-1"/>
    </source>
</evidence>
<dbReference type="InterPro" id="IPR000542">
    <property type="entry name" value="Carn_acyl_trans"/>
</dbReference>
<dbReference type="Gene3D" id="3.30.559.70">
    <property type="entry name" value="Choline/Carnitine o-acyltransferase, domain 2"/>
    <property type="match status" value="1"/>
</dbReference>
<keyword evidence="3" id="KW-0012">Acyltransferase</keyword>
<dbReference type="OrthoDB" id="240216at2759"/>
<evidence type="ECO:0000313" key="7">
    <source>
        <dbReference type="Proteomes" id="UP000614601"/>
    </source>
</evidence>
<dbReference type="PANTHER" id="PTHR22589:SF99">
    <property type="entry name" value="CHOLINE_CARNITINE ACYLTRANSFERASE DOMAIN-CONTAINING PROTEIN"/>
    <property type="match status" value="1"/>
</dbReference>
<dbReference type="PANTHER" id="PTHR22589">
    <property type="entry name" value="CARNITINE O-ACYLTRANSFERASE"/>
    <property type="match status" value="1"/>
</dbReference>
<dbReference type="InterPro" id="IPR042231">
    <property type="entry name" value="Cho/carn_acyl_trans_2"/>
</dbReference>
<dbReference type="Proteomes" id="UP000783686">
    <property type="component" value="Unassembled WGS sequence"/>
</dbReference>
<protein>
    <recommendedName>
        <fullName evidence="5">Choline/carnitine acyltransferase domain-containing protein</fullName>
    </recommendedName>
</protein>
<proteinExistence type="inferred from homology"/>
<organism evidence="6 7">
    <name type="scientific">Bursaphelenchus okinawaensis</name>
    <dbReference type="NCBI Taxonomy" id="465554"/>
    <lineage>
        <taxon>Eukaryota</taxon>
        <taxon>Metazoa</taxon>
        <taxon>Ecdysozoa</taxon>
        <taxon>Nematoda</taxon>
        <taxon>Chromadorea</taxon>
        <taxon>Rhabditida</taxon>
        <taxon>Tylenchina</taxon>
        <taxon>Tylenchomorpha</taxon>
        <taxon>Aphelenchoidea</taxon>
        <taxon>Aphelenchoididae</taxon>
        <taxon>Bursaphelenchus</taxon>
    </lineage>
</organism>
<dbReference type="Proteomes" id="UP000614601">
    <property type="component" value="Unassembled WGS sequence"/>
</dbReference>
<comment type="caution">
    <text evidence="6">The sequence shown here is derived from an EMBL/GenBank/DDBJ whole genome shotgun (WGS) entry which is preliminary data.</text>
</comment>
<evidence type="ECO:0000313" key="6">
    <source>
        <dbReference type="EMBL" id="CAD5212841.1"/>
    </source>
</evidence>
<dbReference type="GO" id="GO:0009437">
    <property type="term" value="P:carnitine metabolic process"/>
    <property type="evidence" value="ECO:0007669"/>
    <property type="project" value="TreeGrafter"/>
</dbReference>
<dbReference type="PROSITE" id="PS00439">
    <property type="entry name" value="ACYLTRANSF_C_1"/>
    <property type="match status" value="1"/>
</dbReference>
<feature type="domain" description="Choline/carnitine acyltransferase" evidence="5">
    <location>
        <begin position="548"/>
        <end position="696"/>
    </location>
</feature>
<evidence type="ECO:0000256" key="3">
    <source>
        <dbReference type="ARBA" id="ARBA00023315"/>
    </source>
</evidence>
<feature type="active site" description="Proton acceptor" evidence="4">
    <location>
        <position position="437"/>
    </location>
</feature>
<dbReference type="AlphaFoldDB" id="A0A811KBY8"/>
<keyword evidence="2" id="KW-0808">Transferase</keyword>
<dbReference type="Pfam" id="PF00755">
    <property type="entry name" value="Carn_acyltransf"/>
    <property type="match status" value="2"/>
</dbReference>
<dbReference type="SUPFAM" id="SSF52777">
    <property type="entry name" value="CoA-dependent acyltransferases"/>
    <property type="match status" value="2"/>
</dbReference>
<evidence type="ECO:0000256" key="2">
    <source>
        <dbReference type="ARBA" id="ARBA00022679"/>
    </source>
</evidence>
<dbReference type="GO" id="GO:0005739">
    <property type="term" value="C:mitochondrion"/>
    <property type="evidence" value="ECO:0007669"/>
    <property type="project" value="TreeGrafter"/>
</dbReference>
<gene>
    <name evidence="6" type="ORF">BOKJ2_LOCUS4642</name>
</gene>
<evidence type="ECO:0000256" key="1">
    <source>
        <dbReference type="ARBA" id="ARBA00005232"/>
    </source>
</evidence>
<dbReference type="Gene3D" id="3.30.559.10">
    <property type="entry name" value="Chloramphenicol acetyltransferase-like domain"/>
    <property type="match status" value="2"/>
</dbReference>
<dbReference type="InterPro" id="IPR039551">
    <property type="entry name" value="Cho/carn_acyl_trans"/>
</dbReference>